<name>A0A239TFL9_9STAP</name>
<dbReference type="Proteomes" id="UP000321736">
    <property type="component" value="Unassembled WGS sequence"/>
</dbReference>
<dbReference type="InterPro" id="IPR051446">
    <property type="entry name" value="HTH_trans_reg/aminotransferase"/>
</dbReference>
<accession>A0A239TFL9</accession>
<proteinExistence type="inferred from homology"/>
<dbReference type="PANTHER" id="PTHR46577:SF1">
    <property type="entry name" value="HTH-TYPE TRANSCRIPTIONAL REGULATORY PROTEIN GABR"/>
    <property type="match status" value="1"/>
</dbReference>
<dbReference type="AlphaFoldDB" id="A0A239TFL9"/>
<keyword evidence="6" id="KW-0238">DNA-binding</keyword>
<dbReference type="CDD" id="cd00609">
    <property type="entry name" value="AAT_like"/>
    <property type="match status" value="1"/>
</dbReference>
<dbReference type="EMBL" id="BKAR01000002">
    <property type="protein sequence ID" value="GEP83680.1"/>
    <property type="molecule type" value="Genomic_DNA"/>
</dbReference>
<dbReference type="GO" id="GO:0003700">
    <property type="term" value="F:DNA-binding transcription factor activity"/>
    <property type="evidence" value="ECO:0007669"/>
    <property type="project" value="InterPro"/>
</dbReference>
<dbReference type="InterPro" id="IPR015421">
    <property type="entry name" value="PyrdxlP-dep_Trfase_major"/>
</dbReference>
<dbReference type="InterPro" id="IPR036390">
    <property type="entry name" value="WH_DNA-bd_sf"/>
</dbReference>
<organism evidence="9 10">
    <name type="scientific">Staphylococcus piscifermentans</name>
    <dbReference type="NCBI Taxonomy" id="70258"/>
    <lineage>
        <taxon>Bacteria</taxon>
        <taxon>Bacillati</taxon>
        <taxon>Bacillota</taxon>
        <taxon>Bacilli</taxon>
        <taxon>Bacillales</taxon>
        <taxon>Staphylococcaceae</taxon>
        <taxon>Staphylococcus</taxon>
    </lineage>
</organism>
<dbReference type="SUPFAM" id="SSF53383">
    <property type="entry name" value="PLP-dependent transferases"/>
    <property type="match status" value="1"/>
</dbReference>
<comment type="caution">
    <text evidence="9">The sequence shown here is derived from an EMBL/GenBank/DDBJ whole genome shotgun (WGS) entry which is preliminary data.</text>
</comment>
<dbReference type="InterPro" id="IPR000524">
    <property type="entry name" value="Tscrpt_reg_HTH_GntR"/>
</dbReference>
<dbReference type="InterPro" id="IPR036388">
    <property type="entry name" value="WH-like_DNA-bd_sf"/>
</dbReference>
<evidence type="ECO:0000256" key="2">
    <source>
        <dbReference type="ARBA" id="ARBA00005384"/>
    </source>
</evidence>
<evidence type="ECO:0000256" key="7">
    <source>
        <dbReference type="ARBA" id="ARBA00023163"/>
    </source>
</evidence>
<dbReference type="Gene3D" id="3.40.640.10">
    <property type="entry name" value="Type I PLP-dependent aspartate aminotransferase-like (Major domain)"/>
    <property type="match status" value="1"/>
</dbReference>
<keyword evidence="5" id="KW-0805">Transcription regulation</keyword>
<dbReference type="SMART" id="SM00345">
    <property type="entry name" value="HTH_GNTR"/>
    <property type="match status" value="1"/>
</dbReference>
<reference evidence="9 10" key="1">
    <citation type="submission" date="2019-07" db="EMBL/GenBank/DDBJ databases">
        <title>Whole genome shotgun sequence of Staphylococcus piscifermentans NBRC 109625.</title>
        <authorList>
            <person name="Hosoyama A."/>
            <person name="Uohara A."/>
            <person name="Ohji S."/>
            <person name="Ichikawa N."/>
        </authorList>
    </citation>
    <scope>NUCLEOTIDE SEQUENCE [LARGE SCALE GENOMIC DNA]</scope>
    <source>
        <strain evidence="9 10">NBRC 109625</strain>
    </source>
</reference>
<evidence type="ECO:0000256" key="4">
    <source>
        <dbReference type="ARBA" id="ARBA00022898"/>
    </source>
</evidence>
<dbReference type="CDD" id="cd07377">
    <property type="entry name" value="WHTH_GntR"/>
    <property type="match status" value="1"/>
</dbReference>
<keyword evidence="3" id="KW-0808">Transferase</keyword>
<evidence type="ECO:0000313" key="9">
    <source>
        <dbReference type="EMBL" id="GEP83680.1"/>
    </source>
</evidence>
<comment type="cofactor">
    <cofactor evidence="1">
        <name>pyridoxal 5'-phosphate</name>
        <dbReference type="ChEBI" id="CHEBI:597326"/>
    </cofactor>
</comment>
<dbReference type="GO" id="GO:0008483">
    <property type="term" value="F:transaminase activity"/>
    <property type="evidence" value="ECO:0007669"/>
    <property type="project" value="UniProtKB-KW"/>
</dbReference>
<sequence>MTDEQNYIYRKIYNQLKKDILDHKYKSHEKLLSKRSLAKEMNVSINSVKTAYEQLIAEGYIYTKERQGYFIESLNELIVEPNHQSDGKQFKEKVEEKSHFKYTLSHMSTNLSEFPIETWTKLQKQVFKESQALLSEVPYFKGPLQLRQSIAKLVSFKRGISCDTEQIIVGSGTNALILYLLKLFDQASLIGIENPGYTRMRHLIQQQNFEISHIPLDNKGASIQTIKKNNPHLMLTTPSHQFPIGTIMSISRRIELLNWATSLEHFIIEDDYDSEYKYGTDNIPSLFSLDKNNRVIYLGTFSKTLLPGLRISYMILPEQLVADFEAAFKDSVSEISTLNALTLSKFIDNGHYERYIRKMSHLYEHKRKKLVRILKTRLSKSVTIKNVKAGLHFVIYVDSPYTYEQVEARAEDYELELYTLNRFMQEDISQQFAQTIIIGFANVEDEKMHETVEVLDKVLFGSD</sequence>
<evidence type="ECO:0000259" key="8">
    <source>
        <dbReference type="PROSITE" id="PS50949"/>
    </source>
</evidence>
<comment type="similarity">
    <text evidence="2">In the C-terminal section; belongs to the class-I pyridoxal-phosphate-dependent aminotransferase family.</text>
</comment>
<gene>
    <name evidence="9" type="primary">gabR</name>
    <name evidence="9" type="ORF">SPI02_02650</name>
</gene>
<dbReference type="PROSITE" id="PS50949">
    <property type="entry name" value="HTH_GNTR"/>
    <property type="match status" value="1"/>
</dbReference>
<evidence type="ECO:0000313" key="10">
    <source>
        <dbReference type="Proteomes" id="UP000321736"/>
    </source>
</evidence>
<evidence type="ECO:0000256" key="5">
    <source>
        <dbReference type="ARBA" id="ARBA00023015"/>
    </source>
</evidence>
<dbReference type="InterPro" id="IPR004839">
    <property type="entry name" value="Aminotransferase_I/II_large"/>
</dbReference>
<keyword evidence="4" id="KW-0663">Pyridoxal phosphate</keyword>
<dbReference type="GO" id="GO:0003677">
    <property type="term" value="F:DNA binding"/>
    <property type="evidence" value="ECO:0007669"/>
    <property type="project" value="UniProtKB-KW"/>
</dbReference>
<dbReference type="Gene3D" id="1.10.10.10">
    <property type="entry name" value="Winged helix-like DNA-binding domain superfamily/Winged helix DNA-binding domain"/>
    <property type="match status" value="1"/>
</dbReference>
<evidence type="ECO:0000256" key="1">
    <source>
        <dbReference type="ARBA" id="ARBA00001933"/>
    </source>
</evidence>
<dbReference type="PANTHER" id="PTHR46577">
    <property type="entry name" value="HTH-TYPE TRANSCRIPTIONAL REGULATORY PROTEIN GABR"/>
    <property type="match status" value="1"/>
</dbReference>
<keyword evidence="10" id="KW-1185">Reference proteome</keyword>
<feature type="domain" description="HTH gntR-type" evidence="8">
    <location>
        <begin position="6"/>
        <end position="74"/>
    </location>
</feature>
<dbReference type="OrthoDB" id="9808770at2"/>
<keyword evidence="3" id="KW-0032">Aminotransferase</keyword>
<dbReference type="InterPro" id="IPR015424">
    <property type="entry name" value="PyrdxlP-dep_Trfase"/>
</dbReference>
<dbReference type="Pfam" id="PF00155">
    <property type="entry name" value="Aminotran_1_2"/>
    <property type="match status" value="1"/>
</dbReference>
<evidence type="ECO:0000256" key="6">
    <source>
        <dbReference type="ARBA" id="ARBA00023125"/>
    </source>
</evidence>
<keyword evidence="7" id="KW-0804">Transcription</keyword>
<protein>
    <submittedName>
        <fullName evidence="9">HTH-type transcriptional regulatory protein GabR</fullName>
    </submittedName>
</protein>
<evidence type="ECO:0000256" key="3">
    <source>
        <dbReference type="ARBA" id="ARBA00022576"/>
    </source>
</evidence>
<dbReference type="RefSeq" id="WP_095102687.1">
    <property type="nucleotide sequence ID" value="NZ_BKAR01000002.1"/>
</dbReference>
<dbReference type="GO" id="GO:0030170">
    <property type="term" value="F:pyridoxal phosphate binding"/>
    <property type="evidence" value="ECO:0007669"/>
    <property type="project" value="InterPro"/>
</dbReference>
<dbReference type="Pfam" id="PF00392">
    <property type="entry name" value="GntR"/>
    <property type="match status" value="1"/>
</dbReference>
<dbReference type="SUPFAM" id="SSF46785">
    <property type="entry name" value="Winged helix' DNA-binding domain"/>
    <property type="match status" value="1"/>
</dbReference>